<dbReference type="RefSeq" id="WP_076857257.1">
    <property type="nucleotide sequence ID" value="NZ_LQMT02000006.1"/>
</dbReference>
<name>A0A1W2M252_9PSEU</name>
<dbReference type="EMBL" id="LQMT02000006">
    <property type="protein sequence ID" value="ONF73973.1"/>
    <property type="molecule type" value="Genomic_DNA"/>
</dbReference>
<organism evidence="2 3">
    <name type="scientific">Amycolatopsis keratiniphila subsp. keratiniphila</name>
    <dbReference type="NCBI Taxonomy" id="227715"/>
    <lineage>
        <taxon>Bacteria</taxon>
        <taxon>Bacillati</taxon>
        <taxon>Actinomycetota</taxon>
        <taxon>Actinomycetes</taxon>
        <taxon>Pseudonocardiales</taxon>
        <taxon>Pseudonocardiaceae</taxon>
        <taxon>Amycolatopsis</taxon>
        <taxon>Amycolatopsis japonica group</taxon>
    </lineage>
</organism>
<dbReference type="InterPro" id="IPR027417">
    <property type="entry name" value="P-loop_NTPase"/>
</dbReference>
<dbReference type="CDD" id="cd02042">
    <property type="entry name" value="ParAB_family"/>
    <property type="match status" value="1"/>
</dbReference>
<dbReference type="Gene3D" id="3.40.50.300">
    <property type="entry name" value="P-loop containing nucleotide triphosphate hydrolases"/>
    <property type="match status" value="1"/>
</dbReference>
<evidence type="ECO:0000313" key="3">
    <source>
        <dbReference type="Proteomes" id="UP000076660"/>
    </source>
</evidence>
<dbReference type="InterPro" id="IPR025669">
    <property type="entry name" value="AAA_dom"/>
</dbReference>
<dbReference type="InterPro" id="IPR050678">
    <property type="entry name" value="DNA_Partitioning_ATPase"/>
</dbReference>
<dbReference type="SUPFAM" id="SSF52540">
    <property type="entry name" value="P-loop containing nucleoside triphosphate hydrolases"/>
    <property type="match status" value="1"/>
</dbReference>
<proteinExistence type="predicted"/>
<dbReference type="OrthoDB" id="69313at2"/>
<dbReference type="Proteomes" id="UP000076660">
    <property type="component" value="Unassembled WGS sequence"/>
</dbReference>
<accession>A0A1W2M252</accession>
<dbReference type="PANTHER" id="PTHR13696">
    <property type="entry name" value="P-LOOP CONTAINING NUCLEOSIDE TRIPHOSPHATE HYDROLASE"/>
    <property type="match status" value="1"/>
</dbReference>
<comment type="caution">
    <text evidence="2">The sequence shown here is derived from an EMBL/GenBank/DDBJ whole genome shotgun (WGS) entry which is preliminary data.</text>
</comment>
<protein>
    <recommendedName>
        <fullName evidence="1">AAA domain-containing protein</fullName>
    </recommendedName>
</protein>
<evidence type="ECO:0000259" key="1">
    <source>
        <dbReference type="Pfam" id="PF13614"/>
    </source>
</evidence>
<dbReference type="PANTHER" id="PTHR13696:SF99">
    <property type="entry name" value="COBYRINIC ACID AC-DIAMIDE SYNTHASE"/>
    <property type="match status" value="1"/>
</dbReference>
<dbReference type="Pfam" id="PF13614">
    <property type="entry name" value="AAA_31"/>
    <property type="match status" value="1"/>
</dbReference>
<reference evidence="2 3" key="1">
    <citation type="submission" date="2016-12" db="EMBL/GenBank/DDBJ databases">
        <title>Amycolatopsis keratiniphila subsp. keratiniphila genome sequencing and assembly.</title>
        <authorList>
            <person name="Mayilraj S."/>
            <person name="Kaur N."/>
        </authorList>
    </citation>
    <scope>NUCLEOTIDE SEQUENCE [LARGE SCALE GENOMIC DNA]</scope>
    <source>
        <strain evidence="2 3">DSM 44409</strain>
    </source>
</reference>
<evidence type="ECO:0000313" key="2">
    <source>
        <dbReference type="EMBL" id="ONF73973.1"/>
    </source>
</evidence>
<sequence length="274" mass="30069">MTSTPSVAVLGLKGGIGKTTVSLGLASAARARGKRVLYVDLDPQNNGTDVIAHPKYLEKVAETADRPREAPLALVDLLEMNRPTAADLQQAMYPARPEWSGVHLLPATLGLERIERSDPGVMNTFSLLMEHARPLVDLIICDCRPAMNMLTTMGARESEVVLAVCEPERFGVQGLASTWTQLTKLMGNNGLPRMREAAAVVTQHDENLQEHRTRLGEIRTAFGGVMWDDVLPRRQVVSQATSAGKPIHDYQHPRQPEVTKVLDAWLDRALEKAA</sequence>
<feature type="domain" description="AAA" evidence="1">
    <location>
        <begin position="7"/>
        <end position="185"/>
    </location>
</feature>
<dbReference type="AlphaFoldDB" id="A0A1W2M252"/>
<gene>
    <name evidence="2" type="ORF">AVR91_0204380</name>
</gene>